<feature type="transmembrane region" description="Helical" evidence="8">
    <location>
        <begin position="69"/>
        <end position="90"/>
    </location>
</feature>
<dbReference type="Pfam" id="PF01545">
    <property type="entry name" value="Cation_efflux"/>
    <property type="match status" value="1"/>
</dbReference>
<dbReference type="InterPro" id="IPR002524">
    <property type="entry name" value="Cation_efflux"/>
</dbReference>
<accession>A0A449GK75</accession>
<feature type="transmembrane region" description="Helical" evidence="8">
    <location>
        <begin position="135"/>
        <end position="158"/>
    </location>
</feature>
<protein>
    <submittedName>
        <fullName evidence="11">Cadmium, cobalt and zinc/H(+)-K(+) antiporter</fullName>
    </submittedName>
</protein>
<evidence type="ECO:0000256" key="3">
    <source>
        <dbReference type="ARBA" id="ARBA00022448"/>
    </source>
</evidence>
<reference evidence="11" key="1">
    <citation type="submission" date="2019-02" db="EMBL/GenBank/DDBJ databases">
        <authorList>
            <consortium name="Pathogen Informatics"/>
        </authorList>
    </citation>
    <scope>NUCLEOTIDE SEQUENCE</scope>
    <source>
        <strain evidence="11">3012STDY6733949</strain>
    </source>
</reference>
<evidence type="ECO:0000313" key="11">
    <source>
        <dbReference type="EMBL" id="VFA86082.1"/>
    </source>
</evidence>
<dbReference type="AlphaFoldDB" id="A0A449GK75"/>
<evidence type="ECO:0000256" key="4">
    <source>
        <dbReference type="ARBA" id="ARBA00022692"/>
    </source>
</evidence>
<keyword evidence="5 8" id="KW-1133">Transmembrane helix</keyword>
<dbReference type="InterPro" id="IPR058533">
    <property type="entry name" value="Cation_efflux_TM"/>
</dbReference>
<evidence type="ECO:0000256" key="8">
    <source>
        <dbReference type="SAM" id="Phobius"/>
    </source>
</evidence>
<evidence type="ECO:0000256" key="7">
    <source>
        <dbReference type="ARBA" id="ARBA00023136"/>
    </source>
</evidence>
<evidence type="ECO:0000259" key="9">
    <source>
        <dbReference type="Pfam" id="PF01545"/>
    </source>
</evidence>
<evidence type="ECO:0000256" key="5">
    <source>
        <dbReference type="ARBA" id="ARBA00022989"/>
    </source>
</evidence>
<feature type="domain" description="Cation efflux protein transmembrane" evidence="9">
    <location>
        <begin position="42"/>
        <end position="227"/>
    </location>
</feature>
<proteinExistence type="inferred from homology"/>
<keyword evidence="7 8" id="KW-0472">Membrane</keyword>
<dbReference type="SUPFAM" id="SSF160240">
    <property type="entry name" value="Cation efflux protein cytoplasmic domain-like"/>
    <property type="match status" value="1"/>
</dbReference>
<dbReference type="PANTHER" id="PTHR11562">
    <property type="entry name" value="CATION EFFLUX PROTEIN/ ZINC TRANSPORTER"/>
    <property type="match status" value="1"/>
</dbReference>
<evidence type="ECO:0000259" key="10">
    <source>
        <dbReference type="Pfam" id="PF16916"/>
    </source>
</evidence>
<gene>
    <name evidence="11" type="primary">czcD_1</name>
    <name evidence="11" type="ORF">NCTC1935_03932</name>
</gene>
<dbReference type="InterPro" id="IPR036837">
    <property type="entry name" value="Cation_efflux_CTD_sf"/>
</dbReference>
<dbReference type="GO" id="GO:0005385">
    <property type="term" value="F:zinc ion transmembrane transporter activity"/>
    <property type="evidence" value="ECO:0007669"/>
    <property type="project" value="TreeGrafter"/>
</dbReference>
<sequence length="318" mass="33514">MGPVPMEKEVTVGHGHDHGVAVVEAGSASGKYVRRLGLVIGLGLVTFVAQLVVGLSTSSLALLSDSAHVFTDVFGVAMALVAILVARRAANRAHRSYGMYRAEVLAALVNSLLLFGVAGWVLYEAVGRLAEPPEVPGLPVAVVAVVGLVMNVAALLLLRRGAGESLNVRGAYLEVLADLLGSVGVLVSGLVTLVFGWRYADPVIGIGIGLFVLPRAYSLGRHALRILFQHAPAGMDVEQVRTDLADLPGVAQVHDLHIWTLTSGMEVASAHLAVEAGADTDRVLAAAQELLADRYHLDHATLQVESASRAQECDRLPW</sequence>
<feature type="domain" description="Cation efflux protein cytoplasmic" evidence="10">
    <location>
        <begin position="233"/>
        <end position="306"/>
    </location>
</feature>
<feature type="transmembrane region" description="Helical" evidence="8">
    <location>
        <begin position="36"/>
        <end position="63"/>
    </location>
</feature>
<dbReference type="NCBIfam" id="TIGR01297">
    <property type="entry name" value="CDF"/>
    <property type="match status" value="1"/>
</dbReference>
<name>A0A449GK75_NOCFR</name>
<feature type="transmembrane region" description="Helical" evidence="8">
    <location>
        <begin position="170"/>
        <end position="197"/>
    </location>
</feature>
<comment type="similarity">
    <text evidence="2">Belongs to the cation diffusion facilitator (CDF) transporter (TC 2.A.4) family. SLC30A subfamily.</text>
</comment>
<dbReference type="GO" id="GO:0005886">
    <property type="term" value="C:plasma membrane"/>
    <property type="evidence" value="ECO:0007669"/>
    <property type="project" value="TreeGrafter"/>
</dbReference>
<dbReference type="InterPro" id="IPR027470">
    <property type="entry name" value="Cation_efflux_CTD"/>
</dbReference>
<dbReference type="InterPro" id="IPR027469">
    <property type="entry name" value="Cation_efflux_TMD_sf"/>
</dbReference>
<evidence type="ECO:0000256" key="1">
    <source>
        <dbReference type="ARBA" id="ARBA00004141"/>
    </source>
</evidence>
<dbReference type="SUPFAM" id="SSF161111">
    <property type="entry name" value="Cation efflux protein transmembrane domain-like"/>
    <property type="match status" value="1"/>
</dbReference>
<dbReference type="PANTHER" id="PTHR11562:SF17">
    <property type="entry name" value="RE54080P-RELATED"/>
    <property type="match status" value="1"/>
</dbReference>
<evidence type="ECO:0000256" key="2">
    <source>
        <dbReference type="ARBA" id="ARBA00008873"/>
    </source>
</evidence>
<organism evidence="11">
    <name type="scientific">Nocardia farcinica</name>
    <dbReference type="NCBI Taxonomy" id="37329"/>
    <lineage>
        <taxon>Bacteria</taxon>
        <taxon>Bacillati</taxon>
        <taxon>Actinomycetota</taxon>
        <taxon>Actinomycetes</taxon>
        <taxon>Mycobacteriales</taxon>
        <taxon>Nocardiaceae</taxon>
        <taxon>Nocardia</taxon>
    </lineage>
</organism>
<keyword evidence="4 8" id="KW-0812">Transmembrane</keyword>
<keyword evidence="6" id="KW-0406">Ion transport</keyword>
<feature type="transmembrane region" description="Helical" evidence="8">
    <location>
        <begin position="203"/>
        <end position="220"/>
    </location>
</feature>
<evidence type="ECO:0000256" key="6">
    <source>
        <dbReference type="ARBA" id="ARBA00023065"/>
    </source>
</evidence>
<dbReference type="Gene3D" id="1.20.1510.10">
    <property type="entry name" value="Cation efflux protein transmembrane domain"/>
    <property type="match status" value="1"/>
</dbReference>
<dbReference type="EMBL" id="CAACYE010000005">
    <property type="protein sequence ID" value="VFA86082.1"/>
    <property type="molecule type" value="Genomic_DNA"/>
</dbReference>
<keyword evidence="3" id="KW-0813">Transport</keyword>
<dbReference type="Pfam" id="PF16916">
    <property type="entry name" value="ZT_dimer"/>
    <property type="match status" value="1"/>
</dbReference>
<feature type="transmembrane region" description="Helical" evidence="8">
    <location>
        <begin position="102"/>
        <end position="123"/>
    </location>
</feature>
<comment type="subcellular location">
    <subcellularLocation>
        <location evidence="1">Membrane</location>
        <topology evidence="1">Multi-pass membrane protein</topology>
    </subcellularLocation>
</comment>
<dbReference type="InterPro" id="IPR050681">
    <property type="entry name" value="CDF/SLC30A"/>
</dbReference>